<dbReference type="PROSITE" id="PS51679">
    <property type="entry name" value="SAM_MT_C5"/>
    <property type="match status" value="1"/>
</dbReference>
<keyword evidence="5 11" id="KW-0808">Transferase</keyword>
<evidence type="ECO:0000256" key="7">
    <source>
        <dbReference type="ARBA" id="ARBA00022723"/>
    </source>
</evidence>
<dbReference type="InterPro" id="IPR029063">
    <property type="entry name" value="SAM-dependent_MTases_sf"/>
</dbReference>
<dbReference type="PROSITE" id="PS00094">
    <property type="entry name" value="C5_MTASE_1"/>
    <property type="match status" value="1"/>
</dbReference>
<evidence type="ECO:0000256" key="6">
    <source>
        <dbReference type="ARBA" id="ARBA00022691"/>
    </source>
</evidence>
<evidence type="ECO:0000256" key="3">
    <source>
        <dbReference type="ARBA" id="ARBA00022491"/>
    </source>
</evidence>
<proteinExistence type="inferred from homology"/>
<keyword evidence="14" id="KW-1185">Reference proteome</keyword>
<dbReference type="CDD" id="cd05835">
    <property type="entry name" value="PWWP_DNMT3"/>
    <property type="match status" value="2"/>
</dbReference>
<dbReference type="GeneID" id="100209870"/>
<comment type="subcellular location">
    <subcellularLocation>
        <location evidence="1">Nucleus</location>
    </subcellularLocation>
</comment>
<organism evidence="14 16">
    <name type="scientific">Hydra vulgaris</name>
    <name type="common">Hydra</name>
    <name type="synonym">Hydra attenuata</name>
    <dbReference type="NCBI Taxonomy" id="6087"/>
    <lineage>
        <taxon>Eukaryota</taxon>
        <taxon>Metazoa</taxon>
        <taxon>Cnidaria</taxon>
        <taxon>Hydrozoa</taxon>
        <taxon>Hydroidolina</taxon>
        <taxon>Anthoathecata</taxon>
        <taxon>Aplanulata</taxon>
        <taxon>Hydridae</taxon>
        <taxon>Hydra</taxon>
    </lineage>
</organism>
<name>A0ABM4BY06_HYDVU</name>
<dbReference type="RefSeq" id="XP_065654121.1">
    <property type="nucleotide sequence ID" value="XM_065798049.1"/>
</dbReference>
<evidence type="ECO:0000256" key="4">
    <source>
        <dbReference type="ARBA" id="ARBA00022603"/>
    </source>
</evidence>
<keyword evidence="8" id="KW-0863">Zinc-finger</keyword>
<dbReference type="Pfam" id="PF21255">
    <property type="entry name" value="DNMT3_ADD_GATA1-like"/>
    <property type="match status" value="1"/>
</dbReference>
<keyword evidence="7" id="KW-0479">Metal-binding</keyword>
<evidence type="ECO:0000313" key="16">
    <source>
        <dbReference type="RefSeq" id="XP_065654121.1"/>
    </source>
</evidence>
<accession>A0ABM4BY06</accession>
<dbReference type="RefSeq" id="XP_065654120.1">
    <property type="nucleotide sequence ID" value="XM_065798048.1"/>
</dbReference>
<dbReference type="InterPro" id="IPR011011">
    <property type="entry name" value="Znf_FYVE_PHD"/>
</dbReference>
<evidence type="ECO:0000256" key="10">
    <source>
        <dbReference type="ARBA" id="ARBA00023242"/>
    </source>
</evidence>
<evidence type="ECO:0000313" key="14">
    <source>
        <dbReference type="Proteomes" id="UP001652625"/>
    </source>
</evidence>
<dbReference type="EC" id="2.1.1.37" evidence="2"/>
<protein>
    <recommendedName>
        <fullName evidence="2">DNA (cytosine-5-)-methyltransferase</fullName>
        <ecNumber evidence="2">2.1.1.37</ecNumber>
    </recommendedName>
</protein>
<keyword evidence="10" id="KW-0539">Nucleus</keyword>
<keyword evidence="4 11" id="KW-0489">Methyltransferase</keyword>
<evidence type="ECO:0000256" key="2">
    <source>
        <dbReference type="ARBA" id="ARBA00011975"/>
    </source>
</evidence>
<dbReference type="InterPro" id="IPR001525">
    <property type="entry name" value="C5_MeTfrase"/>
</dbReference>
<dbReference type="Gene3D" id="1.10.720.50">
    <property type="entry name" value="PWWP, helical domain"/>
    <property type="match status" value="1"/>
</dbReference>
<keyword evidence="3" id="KW-0678">Repressor</keyword>
<dbReference type="Pfam" id="PF00855">
    <property type="entry name" value="PWWP"/>
    <property type="match status" value="1"/>
</dbReference>
<feature type="domain" description="PHD-type" evidence="13">
    <location>
        <begin position="796"/>
        <end position="927"/>
    </location>
</feature>
<dbReference type="Gene3D" id="3.40.50.150">
    <property type="entry name" value="Vaccinia Virus protein VP39"/>
    <property type="match status" value="2"/>
</dbReference>
<evidence type="ECO:0000256" key="5">
    <source>
        <dbReference type="ARBA" id="ARBA00022679"/>
    </source>
</evidence>
<dbReference type="PROSITE" id="PS50812">
    <property type="entry name" value="PWWP"/>
    <property type="match status" value="1"/>
</dbReference>
<dbReference type="PANTHER" id="PTHR23068:SF25">
    <property type="entry name" value="DNA (CYTOSINE-5)-METHYLTRANSFERASE DRM2"/>
    <property type="match status" value="1"/>
</dbReference>
<dbReference type="InterPro" id="IPR013083">
    <property type="entry name" value="Znf_RING/FYVE/PHD"/>
</dbReference>
<evidence type="ECO:0000256" key="8">
    <source>
        <dbReference type="ARBA" id="ARBA00022771"/>
    </source>
</evidence>
<dbReference type="PROSITE" id="PS51533">
    <property type="entry name" value="ADD"/>
    <property type="match status" value="1"/>
</dbReference>
<dbReference type="InterPro" id="IPR049554">
    <property type="entry name" value="DNMT3_ADD_PHD"/>
</dbReference>
<dbReference type="Pfam" id="PF17980">
    <property type="entry name" value="ADD_DNMT3"/>
    <property type="match status" value="1"/>
</dbReference>
<evidence type="ECO:0000259" key="13">
    <source>
        <dbReference type="PROSITE" id="PS51533"/>
    </source>
</evidence>
<keyword evidence="9" id="KW-0862">Zinc</keyword>
<dbReference type="Proteomes" id="UP001652625">
    <property type="component" value="Chromosome 05"/>
</dbReference>
<evidence type="ECO:0000256" key="11">
    <source>
        <dbReference type="PROSITE-ProRule" id="PRU01016"/>
    </source>
</evidence>
<dbReference type="InterPro" id="IPR050390">
    <property type="entry name" value="C5-Methyltransferase"/>
</dbReference>
<dbReference type="SUPFAM" id="SSF57903">
    <property type="entry name" value="FYVE/PHD zinc finger"/>
    <property type="match status" value="1"/>
</dbReference>
<dbReference type="InterPro" id="IPR018117">
    <property type="entry name" value="C5_DNA_meth_AS"/>
</dbReference>
<dbReference type="Gene3D" id="3.30.40.10">
    <property type="entry name" value="Zinc/RING finger domain, C3HC4 (zinc finger)"/>
    <property type="match status" value="1"/>
</dbReference>
<keyword evidence="6 11" id="KW-0949">S-adenosyl-L-methionine</keyword>
<comment type="similarity">
    <text evidence="11">Belongs to the class I-like SAM-binding methyltransferase superfamily. C5-methyltransferase family.</text>
</comment>
<reference evidence="15 16" key="1">
    <citation type="submission" date="2025-05" db="UniProtKB">
        <authorList>
            <consortium name="RefSeq"/>
        </authorList>
    </citation>
    <scope>IDENTIFICATION</scope>
</reference>
<evidence type="ECO:0000259" key="12">
    <source>
        <dbReference type="PROSITE" id="PS50812"/>
    </source>
</evidence>
<sequence length="1240" mass="142266">MNKSSVKLVAKRKRKSEVDSLFDNLSFIYSEKSCSLPKIDLINIKNDGIESLKTHGGRRWCLDSTLHCDRVIDHNSQKFSMVMKDHSQVYQQSNKDKENKLFKYVKADENISQSKNKKNKRKSEIDALFDHLSFIYSDKKSSLPKEDKQARKLSNKELVKDENDKEWSLYNKIAHASEIIDHDTHRIPEIAKQLQINKISNRDTDNNILFEGNKVKSKNKETLQTQPIGGSKLVKKKNFKVGDVVVCYFKYFGWWFAKIIQHNKRAAEGNCWVYSFGDHKILMVPLHSLRHHYDFSGKFNQAKMKKPLYKKAVKEFLSELAEQNNFKILFGQKGYLNELLEWGLNGFTAHVIKDKNEPCQGNLDFTNTSSNQSIDFVIDSSDTNNVESSKITSEDNSESIGFLLKSYSLSPNLEDSENYFSSDQHSSKNSFKNNNEVDSKQSLCNVKNRSKINVLKSSIIYHTAQSTNLECQKTVIENYNAQDWFLKKVDHVRKDCSEKMTHTIKRSPDKILSNIEHNGVTCKDFSYNSKHASFHSNSTPLQTSCLKENSNQTMRLYKDGIKLDVTLLNEKTPKRACSLKNQTPSSVSPNIVSGASITIGKKQKCVIENKYSSKKNDKTSSREIGSDFFQIKIGDLVLGKLKGYDWWFGMVVSHRVICQRPAANECHWIRWYGDHKVSEVHLQNIELLTSFSNRYLPSKMQGLYLRAIKELLEEAARRCCKTDLPDDEKRLNVLVDWALNGFQPFGFERLSIEETLTMEDNPFIQEGSETNGLTHNEGEPLPSPILSEDVKALFDKAANGNMDLNKICLGCGDLKCIMEHPLFIGGLCKECKESFMETAYLYDEDGSQMYCSICSDGREIILCDVPGCYRSYCSVCLDMFCGVGYCRTVSAGLDWHCFMCTGEKVRLIQRRDDWQQRLKNVFSVNNEGYPLPFFYDPVAFEDRPPLRVLSLFDGLSTGYLALSELGLDILSYQASEIDSLAIKVSKVHHSMRVEQIGDVQKITKQDIENWGPFDLVIGGSPCDELSIANPFRKGIYEGTGQLFFEFYRILEYCKPQPLTARPFFWLFENVVGMRYTDRAVISRFLQCHPVIINAKEISAQQRTRYFWGNLPGMNRAMCPLPSDRLKLQQCLEKDCGRVAKFDKVRCITTSQNSLKQTKAAMLPVKWTISRNSQLDDGLWLTEIERIFGFPDHYTDVANMGQRDRQKLLGKSWSVPVLRHLFAPLRNYFRSKVYIDNNSIS</sequence>
<dbReference type="SUPFAM" id="SSF63748">
    <property type="entry name" value="Tudor/PWWP/MBT"/>
    <property type="match status" value="2"/>
</dbReference>
<dbReference type="InterPro" id="IPR040552">
    <property type="entry name" value="DNMT3_ADD_GATA1-like"/>
</dbReference>
<dbReference type="InterPro" id="IPR000313">
    <property type="entry name" value="PWWP_dom"/>
</dbReference>
<evidence type="ECO:0000313" key="15">
    <source>
        <dbReference type="RefSeq" id="XP_065654120.1"/>
    </source>
</evidence>
<dbReference type="Gene3D" id="2.30.30.140">
    <property type="match status" value="2"/>
</dbReference>
<dbReference type="CDD" id="cd11725">
    <property type="entry name" value="ADDz_Dnmt3"/>
    <property type="match status" value="1"/>
</dbReference>
<feature type="domain" description="PWWP" evidence="12">
    <location>
        <begin position="633"/>
        <end position="691"/>
    </location>
</feature>
<dbReference type="PANTHER" id="PTHR23068">
    <property type="entry name" value="DNA CYTOSINE-5- -METHYLTRANSFERASE 3-RELATED"/>
    <property type="match status" value="1"/>
</dbReference>
<feature type="active site" evidence="11">
    <location>
        <position position="1022"/>
    </location>
</feature>
<gene>
    <name evidence="15 16" type="primary">LOC100209870</name>
</gene>
<evidence type="ECO:0000256" key="9">
    <source>
        <dbReference type="ARBA" id="ARBA00022833"/>
    </source>
</evidence>
<evidence type="ECO:0000256" key="1">
    <source>
        <dbReference type="ARBA" id="ARBA00004123"/>
    </source>
</evidence>
<dbReference type="InterPro" id="IPR025766">
    <property type="entry name" value="ADD"/>
</dbReference>
<dbReference type="SMART" id="SM00293">
    <property type="entry name" value="PWWP"/>
    <property type="match status" value="2"/>
</dbReference>
<dbReference type="SUPFAM" id="SSF53335">
    <property type="entry name" value="S-adenosyl-L-methionine-dependent methyltransferases"/>
    <property type="match status" value="1"/>
</dbReference>